<dbReference type="Proteomes" id="UP001464891">
    <property type="component" value="Unassembled WGS sequence"/>
</dbReference>
<keyword evidence="2" id="KW-0812">Transmembrane</keyword>
<gene>
    <name evidence="3" type="ORF">NC998_12385</name>
</gene>
<evidence type="ECO:0000256" key="2">
    <source>
        <dbReference type="SAM" id="Phobius"/>
    </source>
</evidence>
<evidence type="ECO:0000313" key="4">
    <source>
        <dbReference type="Proteomes" id="UP001464891"/>
    </source>
</evidence>
<keyword evidence="2" id="KW-1133">Transmembrane helix</keyword>
<protein>
    <recommendedName>
        <fullName evidence="5">Fam-c protein</fullName>
    </recommendedName>
</protein>
<name>A0ABV0J7Y0_9CYAN</name>
<comment type="caution">
    <text evidence="3">The sequence shown here is derived from an EMBL/GenBank/DDBJ whole genome shotgun (WGS) entry which is preliminary data.</text>
</comment>
<evidence type="ECO:0000256" key="1">
    <source>
        <dbReference type="SAM" id="MobiDB-lite"/>
    </source>
</evidence>
<feature type="transmembrane region" description="Helical" evidence="2">
    <location>
        <begin position="111"/>
        <end position="129"/>
    </location>
</feature>
<reference evidence="3 4" key="1">
    <citation type="submission" date="2022-04" db="EMBL/GenBank/DDBJ databases">
        <title>Positive selection, recombination, and allopatry shape intraspecific diversity of widespread and dominant cyanobacteria.</title>
        <authorList>
            <person name="Wei J."/>
            <person name="Shu W."/>
            <person name="Hu C."/>
        </authorList>
    </citation>
    <scope>NUCLEOTIDE SEQUENCE [LARGE SCALE GENOMIC DNA]</scope>
    <source>
        <strain evidence="3 4">GB2-A4</strain>
    </source>
</reference>
<evidence type="ECO:0008006" key="5">
    <source>
        <dbReference type="Google" id="ProtNLM"/>
    </source>
</evidence>
<keyword evidence="4" id="KW-1185">Reference proteome</keyword>
<feature type="region of interest" description="Disordered" evidence="1">
    <location>
        <begin position="77"/>
        <end position="103"/>
    </location>
</feature>
<accession>A0ABV0J7Y0</accession>
<keyword evidence="2" id="KW-0472">Membrane</keyword>
<proteinExistence type="predicted"/>
<organism evidence="3 4">
    <name type="scientific">Trichocoleus desertorum GB2-A4</name>
    <dbReference type="NCBI Taxonomy" id="2933944"/>
    <lineage>
        <taxon>Bacteria</taxon>
        <taxon>Bacillati</taxon>
        <taxon>Cyanobacteriota</taxon>
        <taxon>Cyanophyceae</taxon>
        <taxon>Leptolyngbyales</taxon>
        <taxon>Trichocoleusaceae</taxon>
        <taxon>Trichocoleus</taxon>
    </lineage>
</organism>
<sequence>MNNKKISSSSLLCVAFLIFFNVFNPPAKGDGIARYRPIEPSFDKNKAKNQGPPLNQTFIINNNQTLIIDSYNNNDLPKNIQSTDDKENPRSSSSDVTKQESQRSKTSKSAVSIKLILTIEVILFTFILFNPNRDFKNIRSIIVKILIILLDKINR</sequence>
<dbReference type="RefSeq" id="WP_190434829.1">
    <property type="nucleotide sequence ID" value="NZ_JAMPKM010000006.1"/>
</dbReference>
<evidence type="ECO:0000313" key="3">
    <source>
        <dbReference type="EMBL" id="MEP0817892.1"/>
    </source>
</evidence>
<dbReference type="EMBL" id="JAMPKM010000006">
    <property type="protein sequence ID" value="MEP0817892.1"/>
    <property type="molecule type" value="Genomic_DNA"/>
</dbReference>